<gene>
    <name evidence="2" type="ORF">DBZ36_06530</name>
</gene>
<dbReference type="EMBL" id="RAQO01000004">
    <property type="protein sequence ID" value="RKF20099.1"/>
    <property type="molecule type" value="Genomic_DNA"/>
</dbReference>
<feature type="transmembrane region" description="Helical" evidence="1">
    <location>
        <begin position="16"/>
        <end position="43"/>
    </location>
</feature>
<keyword evidence="1" id="KW-0472">Membrane</keyword>
<evidence type="ECO:0000313" key="3">
    <source>
        <dbReference type="Proteomes" id="UP000286482"/>
    </source>
</evidence>
<evidence type="ECO:0000313" key="2">
    <source>
        <dbReference type="EMBL" id="RKF20099.1"/>
    </source>
</evidence>
<keyword evidence="1" id="KW-0812">Transmembrane</keyword>
<dbReference type="Proteomes" id="UP000286482">
    <property type="component" value="Unassembled WGS sequence"/>
</dbReference>
<reference evidence="2 3" key="1">
    <citation type="submission" date="2018-09" db="EMBL/GenBank/DDBJ databases">
        <authorList>
            <person name="Wang Z."/>
        </authorList>
    </citation>
    <scope>NUCLEOTIDE SEQUENCE [LARGE SCALE GENOMIC DNA]</scope>
    <source>
        <strain evidence="2 3">ALS 81</strain>
    </source>
</reference>
<keyword evidence="1" id="KW-1133">Transmembrane helix</keyword>
<dbReference type="AlphaFoldDB" id="A0A420EHC6"/>
<protein>
    <submittedName>
        <fullName evidence="2">Uncharacterized protein</fullName>
    </submittedName>
</protein>
<proteinExistence type="predicted"/>
<keyword evidence="3" id="KW-1185">Reference proteome</keyword>
<feature type="transmembrane region" description="Helical" evidence="1">
    <location>
        <begin position="49"/>
        <end position="67"/>
    </location>
</feature>
<sequence>MLFICGIKQGLRKGQLIAMTALVTKVCSVHPMACVCAVVMTTLVKLTQIYIFIVGYATLVSQLYLTARIAKLQLRVLPLVFRFVQKQKIYK</sequence>
<name>A0A420EHC6_9ALTE</name>
<accession>A0A420EHC6</accession>
<evidence type="ECO:0000256" key="1">
    <source>
        <dbReference type="SAM" id="Phobius"/>
    </source>
</evidence>
<organism evidence="2 3">
    <name type="scientific">Alginatibacterium sediminis</name>
    <dbReference type="NCBI Taxonomy" id="2164068"/>
    <lineage>
        <taxon>Bacteria</taxon>
        <taxon>Pseudomonadati</taxon>
        <taxon>Pseudomonadota</taxon>
        <taxon>Gammaproteobacteria</taxon>
        <taxon>Alteromonadales</taxon>
        <taxon>Alteromonadaceae</taxon>
        <taxon>Alginatibacterium</taxon>
    </lineage>
</organism>
<comment type="caution">
    <text evidence="2">The sequence shown here is derived from an EMBL/GenBank/DDBJ whole genome shotgun (WGS) entry which is preliminary data.</text>
</comment>